<feature type="region of interest" description="Disordered" evidence="1">
    <location>
        <begin position="31"/>
        <end position="96"/>
    </location>
</feature>
<name>A0A1G6ZPZ3_9GAMM</name>
<dbReference type="AlphaFoldDB" id="A0A1G6ZPZ3"/>
<proteinExistence type="predicted"/>
<sequence length="189" mass="20549">MTDFFSFSKFASAALIGSVMTVSLLGCQPKTDGEPAASEDVTTVDSHAEHDEHAHDDMEHDHAGHDHESHNDMDVHEGHDHEGHDHSEHASNSTPFSCEPTATIGVYYHTDATPQTAHLLIDGIEYDLTAASGSDALTDKTIYTSDIGLDDTHGIIWQVDGDNATLLNKTLNSDVPIDEEEVIFDCHKS</sequence>
<evidence type="ECO:0000313" key="3">
    <source>
        <dbReference type="Proteomes" id="UP000198501"/>
    </source>
</evidence>
<feature type="compositionally biased region" description="Basic and acidic residues" evidence="1">
    <location>
        <begin position="46"/>
        <end position="89"/>
    </location>
</feature>
<accession>A0A1G6ZPZ3</accession>
<organism evidence="2 3">
    <name type="scientific">Psychrobacter pacificensis</name>
    <dbReference type="NCBI Taxonomy" id="112002"/>
    <lineage>
        <taxon>Bacteria</taxon>
        <taxon>Pseudomonadati</taxon>
        <taxon>Pseudomonadota</taxon>
        <taxon>Gammaproteobacteria</taxon>
        <taxon>Moraxellales</taxon>
        <taxon>Moraxellaceae</taxon>
        <taxon>Psychrobacter</taxon>
    </lineage>
</organism>
<protein>
    <submittedName>
        <fullName evidence="2">Uncharacterized protein</fullName>
    </submittedName>
</protein>
<reference evidence="2 3" key="1">
    <citation type="submission" date="2016-10" db="EMBL/GenBank/DDBJ databases">
        <authorList>
            <person name="de Groot N.N."/>
        </authorList>
    </citation>
    <scope>NUCLEOTIDE SEQUENCE [LARGE SCALE GENOMIC DNA]</scope>
    <source>
        <strain evidence="2 3">DSM 23406</strain>
    </source>
</reference>
<evidence type="ECO:0000256" key="1">
    <source>
        <dbReference type="SAM" id="MobiDB-lite"/>
    </source>
</evidence>
<gene>
    <name evidence="2" type="ORF">SAMN05660405_02155</name>
</gene>
<dbReference type="EMBL" id="FNAL01000019">
    <property type="protein sequence ID" value="SDE04609.1"/>
    <property type="molecule type" value="Genomic_DNA"/>
</dbReference>
<dbReference type="Proteomes" id="UP000198501">
    <property type="component" value="Unassembled WGS sequence"/>
</dbReference>
<evidence type="ECO:0000313" key="2">
    <source>
        <dbReference type="EMBL" id="SDE04609.1"/>
    </source>
</evidence>